<name>A0A426TY55_9CHLR</name>
<dbReference type="CDD" id="cd05403">
    <property type="entry name" value="NT_KNTase_like"/>
    <property type="match status" value="1"/>
</dbReference>
<comment type="caution">
    <text evidence="11">The sequence shown here is derived from an EMBL/GenBank/DDBJ whole genome shotgun (WGS) entry which is preliminary data.</text>
</comment>
<keyword evidence="6" id="KW-0547">Nucleotide-binding</keyword>
<evidence type="ECO:0000256" key="3">
    <source>
        <dbReference type="ARBA" id="ARBA00022679"/>
    </source>
</evidence>
<comment type="similarity">
    <text evidence="9">Belongs to the MntA antitoxin family.</text>
</comment>
<evidence type="ECO:0000256" key="5">
    <source>
        <dbReference type="ARBA" id="ARBA00022723"/>
    </source>
</evidence>
<dbReference type="Gene3D" id="3.30.460.10">
    <property type="entry name" value="Beta Polymerase, domain 2"/>
    <property type="match status" value="1"/>
</dbReference>
<evidence type="ECO:0000256" key="7">
    <source>
        <dbReference type="ARBA" id="ARBA00022840"/>
    </source>
</evidence>
<keyword evidence="5" id="KW-0479">Metal-binding</keyword>
<feature type="domain" description="Polymerase nucleotidyl transferase" evidence="10">
    <location>
        <begin position="17"/>
        <end position="100"/>
    </location>
</feature>
<gene>
    <name evidence="11" type="ORF">EI684_12485</name>
</gene>
<dbReference type="GO" id="GO:0016779">
    <property type="term" value="F:nucleotidyltransferase activity"/>
    <property type="evidence" value="ECO:0007669"/>
    <property type="project" value="UniProtKB-KW"/>
</dbReference>
<evidence type="ECO:0000256" key="8">
    <source>
        <dbReference type="ARBA" id="ARBA00022842"/>
    </source>
</evidence>
<dbReference type="EMBL" id="RSAS01000488">
    <property type="protein sequence ID" value="RRR70862.1"/>
    <property type="molecule type" value="Genomic_DNA"/>
</dbReference>
<keyword evidence="4" id="KW-0548">Nucleotidyltransferase</keyword>
<evidence type="ECO:0000256" key="9">
    <source>
        <dbReference type="ARBA" id="ARBA00038276"/>
    </source>
</evidence>
<evidence type="ECO:0000256" key="4">
    <source>
        <dbReference type="ARBA" id="ARBA00022695"/>
    </source>
</evidence>
<organism evidence="11 12">
    <name type="scientific">Candidatus Viridilinea halotolerans</name>
    <dbReference type="NCBI Taxonomy" id="2491704"/>
    <lineage>
        <taxon>Bacteria</taxon>
        <taxon>Bacillati</taxon>
        <taxon>Chloroflexota</taxon>
        <taxon>Chloroflexia</taxon>
        <taxon>Chloroflexales</taxon>
        <taxon>Chloroflexineae</taxon>
        <taxon>Oscillochloridaceae</taxon>
        <taxon>Candidatus Viridilinea</taxon>
    </lineage>
</organism>
<evidence type="ECO:0000313" key="12">
    <source>
        <dbReference type="Proteomes" id="UP000280307"/>
    </source>
</evidence>
<dbReference type="GO" id="GO:0005524">
    <property type="term" value="F:ATP binding"/>
    <property type="evidence" value="ECO:0007669"/>
    <property type="project" value="UniProtKB-KW"/>
</dbReference>
<dbReference type="AlphaFoldDB" id="A0A426TY55"/>
<keyword evidence="2" id="KW-1277">Toxin-antitoxin system</keyword>
<dbReference type="Proteomes" id="UP000280307">
    <property type="component" value="Unassembled WGS sequence"/>
</dbReference>
<accession>A0A426TY55</accession>
<protein>
    <submittedName>
        <fullName evidence="11">Nucleotidyltransferase</fullName>
    </submittedName>
</protein>
<dbReference type="Pfam" id="PF01909">
    <property type="entry name" value="NTP_transf_2"/>
    <property type="match status" value="1"/>
</dbReference>
<sequence length="107" mass="12244">MTTHPPIVTNALDELSTFCREWGITELALFGSVLRDDFHADSDIDLLVRFRDDIAYTLFDLVRMGDQLEAIFGRDVDIIDRKALEQSANPIRRNTILDSAEVIYAER</sequence>
<dbReference type="PANTHER" id="PTHR33571">
    <property type="entry name" value="SSL8005 PROTEIN"/>
    <property type="match status" value="1"/>
</dbReference>
<keyword evidence="8" id="KW-0460">Magnesium</keyword>
<dbReference type="SUPFAM" id="SSF81301">
    <property type="entry name" value="Nucleotidyltransferase"/>
    <property type="match status" value="1"/>
</dbReference>
<evidence type="ECO:0000256" key="1">
    <source>
        <dbReference type="ARBA" id="ARBA00001946"/>
    </source>
</evidence>
<evidence type="ECO:0000256" key="2">
    <source>
        <dbReference type="ARBA" id="ARBA00022649"/>
    </source>
</evidence>
<reference evidence="11 12" key="1">
    <citation type="submission" date="2018-12" db="EMBL/GenBank/DDBJ databases">
        <title>Genome Sequence of Candidatus Viridilinea halotolerans isolated from saline sulfide-rich spring.</title>
        <authorList>
            <person name="Grouzdev D.S."/>
            <person name="Burganskaya E.I."/>
            <person name="Krutkina M.S."/>
            <person name="Sukhacheva M.V."/>
            <person name="Gorlenko V.M."/>
        </authorList>
    </citation>
    <scope>NUCLEOTIDE SEQUENCE [LARGE SCALE GENOMIC DNA]</scope>
    <source>
        <strain evidence="11">Chok-6</strain>
    </source>
</reference>
<evidence type="ECO:0000313" key="11">
    <source>
        <dbReference type="EMBL" id="RRR70862.1"/>
    </source>
</evidence>
<keyword evidence="3 11" id="KW-0808">Transferase</keyword>
<proteinExistence type="inferred from homology"/>
<dbReference type="PANTHER" id="PTHR33571:SF12">
    <property type="entry name" value="BSL3053 PROTEIN"/>
    <property type="match status" value="1"/>
</dbReference>
<keyword evidence="7" id="KW-0067">ATP-binding</keyword>
<dbReference type="InterPro" id="IPR002934">
    <property type="entry name" value="Polymerase_NTP_transf_dom"/>
</dbReference>
<evidence type="ECO:0000259" key="10">
    <source>
        <dbReference type="Pfam" id="PF01909"/>
    </source>
</evidence>
<dbReference type="InterPro" id="IPR052038">
    <property type="entry name" value="Type-VII_TA_antitoxin"/>
</dbReference>
<evidence type="ECO:0000256" key="6">
    <source>
        <dbReference type="ARBA" id="ARBA00022741"/>
    </source>
</evidence>
<dbReference type="GO" id="GO:0046872">
    <property type="term" value="F:metal ion binding"/>
    <property type="evidence" value="ECO:0007669"/>
    <property type="project" value="UniProtKB-KW"/>
</dbReference>
<dbReference type="InterPro" id="IPR043519">
    <property type="entry name" value="NT_sf"/>
</dbReference>
<comment type="cofactor">
    <cofactor evidence="1">
        <name>Mg(2+)</name>
        <dbReference type="ChEBI" id="CHEBI:18420"/>
    </cofactor>
</comment>